<reference evidence="3 4" key="1">
    <citation type="submission" date="2019-10" db="EMBL/GenBank/DDBJ databases">
        <title>Whole-genome sequence of the extremophile Heliorestis acidaminivorans DSM 24790.</title>
        <authorList>
            <person name="Kyndt J.A."/>
            <person name="Meyer T.E."/>
        </authorList>
    </citation>
    <scope>NUCLEOTIDE SEQUENCE [LARGE SCALE GENOMIC DNA]</scope>
    <source>
        <strain evidence="3 4">DSM 24790</strain>
    </source>
</reference>
<dbReference type="Proteomes" id="UP000468766">
    <property type="component" value="Unassembled WGS sequence"/>
</dbReference>
<evidence type="ECO:0000313" key="4">
    <source>
        <dbReference type="Proteomes" id="UP000468766"/>
    </source>
</evidence>
<dbReference type="SUPFAM" id="SSF48452">
    <property type="entry name" value="TPR-like"/>
    <property type="match status" value="1"/>
</dbReference>
<dbReference type="OrthoDB" id="2965787at2"/>
<accession>A0A6I0F1X6</accession>
<organism evidence="3 4">
    <name type="scientific">Heliorestis acidaminivorans</name>
    <dbReference type="NCBI Taxonomy" id="553427"/>
    <lineage>
        <taxon>Bacteria</taxon>
        <taxon>Bacillati</taxon>
        <taxon>Bacillota</taxon>
        <taxon>Clostridia</taxon>
        <taxon>Eubacteriales</taxon>
        <taxon>Heliobacteriaceae</taxon>
        <taxon>Heliorestis</taxon>
    </lineage>
</organism>
<name>A0A6I0F1X6_9FIRM</name>
<feature type="domain" description="DUF5780" evidence="2">
    <location>
        <begin position="276"/>
        <end position="377"/>
    </location>
</feature>
<evidence type="ECO:0000256" key="1">
    <source>
        <dbReference type="SAM" id="Phobius"/>
    </source>
</evidence>
<sequence>MSCSKCGVELPENRESCPKCNTMNTEQSSNETFTSKILKNKKVAFTAGLSVLLLAIVLISLSFGDDSDKFARLLSQGQYIEAKSVYSQKIEGDELKEKNVKIIIKNQATAIFNNYKNKKTNYEEAKQSLNGLLELGISSNDIKKVDEKIELLQRSRTSFEKGNEYLDKTNYGEAIKAFGNVIEEDDSYDIAQKLIKDNLVTFKDDIIKKADNYYNNGEYINAINTINDGLKYLKNDEVLTAKKEIYQEKRIEYLKENQELVVLSAGILHDWLHDEMAEVIVKNTTNKVVKKYEVGYMAYDKNGYPIKVGWLTPEYLKIGLAEANIQPNQTYGRNSGWQLRNKNANKILAVVKYVEYYDGSVWNNPYYRLWVEKYKEKPLVD</sequence>
<proteinExistence type="predicted"/>
<evidence type="ECO:0000259" key="2">
    <source>
        <dbReference type="Pfam" id="PF19092"/>
    </source>
</evidence>
<evidence type="ECO:0000313" key="3">
    <source>
        <dbReference type="EMBL" id="KAB2952169.1"/>
    </source>
</evidence>
<keyword evidence="4" id="KW-1185">Reference proteome</keyword>
<keyword evidence="1" id="KW-1133">Transmembrane helix</keyword>
<protein>
    <submittedName>
        <fullName evidence="3">Zinc ribbon domain-containing protein</fullName>
    </submittedName>
</protein>
<dbReference type="InterPro" id="IPR011990">
    <property type="entry name" value="TPR-like_helical_dom_sf"/>
</dbReference>
<comment type="caution">
    <text evidence="3">The sequence shown here is derived from an EMBL/GenBank/DDBJ whole genome shotgun (WGS) entry which is preliminary data.</text>
</comment>
<dbReference type="EMBL" id="WBXO01000007">
    <property type="protein sequence ID" value="KAB2952169.1"/>
    <property type="molecule type" value="Genomic_DNA"/>
</dbReference>
<keyword evidence="1" id="KW-0472">Membrane</keyword>
<dbReference type="Pfam" id="PF19092">
    <property type="entry name" value="DUF5780"/>
    <property type="match status" value="1"/>
</dbReference>
<dbReference type="RefSeq" id="WP_151620547.1">
    <property type="nucleotide sequence ID" value="NZ_WBXO01000007.1"/>
</dbReference>
<dbReference type="Gene3D" id="1.25.40.10">
    <property type="entry name" value="Tetratricopeptide repeat domain"/>
    <property type="match status" value="1"/>
</dbReference>
<keyword evidence="1" id="KW-0812">Transmembrane</keyword>
<gene>
    <name evidence="3" type="ORF">F9B85_10175</name>
</gene>
<feature type="transmembrane region" description="Helical" evidence="1">
    <location>
        <begin position="43"/>
        <end position="63"/>
    </location>
</feature>
<dbReference type="AlphaFoldDB" id="A0A6I0F1X6"/>
<dbReference type="InterPro" id="IPR043939">
    <property type="entry name" value="DUF5780"/>
</dbReference>